<feature type="signal peptide" evidence="2">
    <location>
        <begin position="1"/>
        <end position="22"/>
    </location>
</feature>
<dbReference type="EMBL" id="JAWWNJ010000070">
    <property type="protein sequence ID" value="KAK7007532.1"/>
    <property type="molecule type" value="Genomic_DNA"/>
</dbReference>
<gene>
    <name evidence="3" type="ORF">R3P38DRAFT_3596310</name>
</gene>
<feature type="region of interest" description="Disordered" evidence="1">
    <location>
        <begin position="197"/>
        <end position="223"/>
    </location>
</feature>
<accession>A0AAW0AE71</accession>
<keyword evidence="4" id="KW-1185">Reference proteome</keyword>
<proteinExistence type="predicted"/>
<organism evidence="3 4">
    <name type="scientific">Favolaschia claudopus</name>
    <dbReference type="NCBI Taxonomy" id="2862362"/>
    <lineage>
        <taxon>Eukaryota</taxon>
        <taxon>Fungi</taxon>
        <taxon>Dikarya</taxon>
        <taxon>Basidiomycota</taxon>
        <taxon>Agaricomycotina</taxon>
        <taxon>Agaricomycetes</taxon>
        <taxon>Agaricomycetidae</taxon>
        <taxon>Agaricales</taxon>
        <taxon>Marasmiineae</taxon>
        <taxon>Mycenaceae</taxon>
        <taxon>Favolaschia</taxon>
    </lineage>
</organism>
<evidence type="ECO:0000313" key="4">
    <source>
        <dbReference type="Proteomes" id="UP001362999"/>
    </source>
</evidence>
<dbReference type="AlphaFoldDB" id="A0AAW0AE71"/>
<feature type="compositionally biased region" description="Pro residues" evidence="1">
    <location>
        <begin position="213"/>
        <end position="223"/>
    </location>
</feature>
<feature type="chain" id="PRO_5043350928" evidence="2">
    <location>
        <begin position="23"/>
        <end position="223"/>
    </location>
</feature>
<evidence type="ECO:0000256" key="1">
    <source>
        <dbReference type="SAM" id="MobiDB-lite"/>
    </source>
</evidence>
<keyword evidence="2" id="KW-0732">Signal</keyword>
<name>A0AAW0AE71_9AGAR</name>
<reference evidence="3 4" key="1">
    <citation type="journal article" date="2024" name="J Genomics">
        <title>Draft genome sequencing and assembly of Favolaschia claudopus CIRM-BRFM 2984 isolated from oak limbs.</title>
        <authorList>
            <person name="Navarro D."/>
            <person name="Drula E."/>
            <person name="Chaduli D."/>
            <person name="Cazenave R."/>
            <person name="Ahrendt S."/>
            <person name="Wang J."/>
            <person name="Lipzen A."/>
            <person name="Daum C."/>
            <person name="Barry K."/>
            <person name="Grigoriev I.V."/>
            <person name="Favel A."/>
            <person name="Rosso M.N."/>
            <person name="Martin F."/>
        </authorList>
    </citation>
    <scope>NUCLEOTIDE SEQUENCE [LARGE SCALE GENOMIC DNA]</scope>
    <source>
        <strain evidence="3 4">CIRM-BRFM 2984</strain>
    </source>
</reference>
<sequence>MSSSSLLPPCLVFLSIWSLLNVDDHISIPFKYTLRIGGEQDLAGSQSGWVGAAHTSFIRSVWFCGRSSSRGLTTLQYTVCGEADVSALPSTAILSAALTHPFSLFRRRESPPSCIQPQPANSLHPTPVFPAAPILSTTLLEAMSPNRPAATSPSSLLPTTLSCFFPDNTVLNATQSLPFPAHLQLRPAKLTRQAHGITHDPFTRQRRRLPTHTPLPSPSPFVK</sequence>
<evidence type="ECO:0000313" key="3">
    <source>
        <dbReference type="EMBL" id="KAK7007532.1"/>
    </source>
</evidence>
<evidence type="ECO:0000256" key="2">
    <source>
        <dbReference type="SAM" id="SignalP"/>
    </source>
</evidence>
<protein>
    <submittedName>
        <fullName evidence="3">Uncharacterized protein</fullName>
    </submittedName>
</protein>
<dbReference type="Proteomes" id="UP001362999">
    <property type="component" value="Unassembled WGS sequence"/>
</dbReference>
<comment type="caution">
    <text evidence="3">The sequence shown here is derived from an EMBL/GenBank/DDBJ whole genome shotgun (WGS) entry which is preliminary data.</text>
</comment>